<keyword evidence="1" id="KW-0645">Protease</keyword>
<dbReference type="Proteomes" id="UP000224460">
    <property type="component" value="Unassembled WGS sequence"/>
</dbReference>
<dbReference type="EMBL" id="PEDL01000001">
    <property type="protein sequence ID" value="PHV72026.1"/>
    <property type="molecule type" value="Genomic_DNA"/>
</dbReference>
<gene>
    <name evidence="1" type="ORF">CS063_00685</name>
</gene>
<sequence>MNQINELKWNELKLSYQPSDFSFTTTNELVGSHEIIGQEQAKRALEMGLRIKAKGYNLYVCGDCGVGKLSCIMHQLTSQAKEATTPPDLCYTYNFKMPEMPKLLLLHAGDGIKFKEDMDELIEFIRNELPLKLQTLEVNKKRQSILDAFEEKKQALIADLSTASEKVGILVKLTKDGIGFAPLGSKGQGITKEEYNQLPVDERKNLDQKLAKLYTLADEILMAIDEKEEQCVEELEDIDKEVVLYEIGSLLKYLKEKYKDYAQIKDYLDEVGEDILSHMEAFVPKQEDKGKEVKEIFPWLGENDREHLVKHYRINVLVDNSQTQGAPIITSRELDSTPLNGKILMDTEMNVLRSDFMTLRPGLLHKANGGYLILEVQSLLNHVGSWEALKRVLKSGKIVMESSEDTAIGMVSSVRPEPVAANIKVILLGNYYFYRTLYEYDPDFKKLFKKRIDFERELKNSKEIVSQLACLIKEISDTEKLPPLTSGALVKLCEYGNRHMQDPKKLPANLEMLLDVVREASLYDKEVIDEQCITMALEQRQLFIKSLEEKLDEQILGCHVLIDTQGERIGTINGLAIYTVDNCLLGRPTRITATTYRGKKGIIDIEKESGLSGEIHSKGVQIITGFLGQHFAQDMPLSLNCSLCFEQSYGGIDGDSASSAELYAILSSLSELPIKQHLGVTGSVNQFGQIQPIGGVNEKIEGFYAICKKRGLQGNEGVIIPKQNVKDLLLKDEIIESVKNNEFHIYAITNIEEGIELLTNTPYEECKKRVLQKLKRYNDLTSRN</sequence>
<name>A0AC61DH52_9FIRM</name>
<comment type="caution">
    <text evidence="1">The sequence shown here is derived from an EMBL/GenBank/DDBJ whole genome shotgun (WGS) entry which is preliminary data.</text>
</comment>
<accession>A0AC61DH52</accession>
<proteinExistence type="predicted"/>
<keyword evidence="1" id="KW-0378">Hydrolase</keyword>
<reference evidence="1" key="1">
    <citation type="submission" date="2017-10" db="EMBL/GenBank/DDBJ databases">
        <title>Genome sequence of cellulolytic Lachnospiraceae bacterium XHS1971 isolated from hotspring sediment.</title>
        <authorList>
            <person name="Vasudevan G."/>
            <person name="Joshi A.J."/>
            <person name="Hivarkar S."/>
            <person name="Lanjekar V.B."/>
            <person name="Dhakephalkar P.K."/>
            <person name="Dagar S."/>
        </authorList>
    </citation>
    <scope>NUCLEOTIDE SEQUENCE</scope>
    <source>
        <strain evidence="1">XHS1971</strain>
    </source>
</reference>
<protein>
    <submittedName>
        <fullName evidence="1">ATP-dependent protease</fullName>
    </submittedName>
</protein>
<evidence type="ECO:0000313" key="1">
    <source>
        <dbReference type="EMBL" id="PHV72026.1"/>
    </source>
</evidence>
<organism evidence="1 2">
    <name type="scientific">Sporanaerobium hydrogeniformans</name>
    <dbReference type="NCBI Taxonomy" id="3072179"/>
    <lineage>
        <taxon>Bacteria</taxon>
        <taxon>Bacillati</taxon>
        <taxon>Bacillota</taxon>
        <taxon>Clostridia</taxon>
        <taxon>Lachnospirales</taxon>
        <taxon>Lachnospiraceae</taxon>
        <taxon>Sporanaerobium</taxon>
    </lineage>
</organism>
<keyword evidence="2" id="KW-1185">Reference proteome</keyword>
<evidence type="ECO:0000313" key="2">
    <source>
        <dbReference type="Proteomes" id="UP000224460"/>
    </source>
</evidence>